<dbReference type="Proteomes" id="UP000444721">
    <property type="component" value="Unassembled WGS sequence"/>
</dbReference>
<evidence type="ECO:0000256" key="1">
    <source>
        <dbReference type="SAM" id="MobiDB-lite"/>
    </source>
</evidence>
<protein>
    <submittedName>
        <fullName evidence="2">Uncharacterized protein</fullName>
    </submittedName>
</protein>
<dbReference type="RefSeq" id="XP_044569678.1">
    <property type="nucleotide sequence ID" value="XM_044707365.1"/>
</dbReference>
<dbReference type="VEuPathDB" id="AmoebaDB:FDP41_000004"/>
<feature type="region of interest" description="Disordered" evidence="1">
    <location>
        <begin position="229"/>
        <end position="277"/>
    </location>
</feature>
<dbReference type="EMBL" id="VFQX01000001">
    <property type="protein sequence ID" value="KAF0984965.1"/>
    <property type="molecule type" value="Genomic_DNA"/>
</dbReference>
<dbReference type="AlphaFoldDB" id="A0A6A5CI28"/>
<dbReference type="VEuPathDB" id="AmoebaDB:NF0105080"/>
<feature type="region of interest" description="Disordered" evidence="1">
    <location>
        <begin position="361"/>
        <end position="407"/>
    </location>
</feature>
<feature type="compositionally biased region" description="Low complexity" evidence="1">
    <location>
        <begin position="126"/>
        <end position="140"/>
    </location>
</feature>
<feature type="region of interest" description="Disordered" evidence="1">
    <location>
        <begin position="117"/>
        <end position="160"/>
    </location>
</feature>
<evidence type="ECO:0000313" key="3">
    <source>
        <dbReference type="Proteomes" id="UP000444721"/>
    </source>
</evidence>
<feature type="compositionally biased region" description="Polar residues" evidence="1">
    <location>
        <begin position="392"/>
        <end position="407"/>
    </location>
</feature>
<proteinExistence type="predicted"/>
<organism evidence="2 3">
    <name type="scientific">Naegleria fowleri</name>
    <name type="common">Brain eating amoeba</name>
    <dbReference type="NCBI Taxonomy" id="5763"/>
    <lineage>
        <taxon>Eukaryota</taxon>
        <taxon>Discoba</taxon>
        <taxon>Heterolobosea</taxon>
        <taxon>Tetramitia</taxon>
        <taxon>Eutetramitia</taxon>
        <taxon>Vahlkampfiidae</taxon>
        <taxon>Naegleria</taxon>
    </lineage>
</organism>
<feature type="compositionally biased region" description="Polar residues" evidence="1">
    <location>
        <begin position="364"/>
        <end position="384"/>
    </location>
</feature>
<sequence length="407" mass="45878">MPSNSKKFALDPSLPRNIFNHSSEESANPSVVNPPFYEDEHACCVSSSSSSSITRIKGERNRLHAANRAVDSHMQAPTTREYHSLPPLTHKHARVSSNNPFDGSYSFSSFLNIPISKEHPPRSNLSSTTTSTQNEQSPQQFFNTKRGRKNKSPPQFEPNMLHGRIANERNNKLETHACMYSSNVSSSSSSAVASEHHHQACITKPNKMKLLVKQQTYVRLPYSSISTRSERMHEISKRSSLQHAPHDDEIIHSTTNNVKSEEPVATTPTTTSRTTMTEEEFQVKSKLVLFFGFVCGMTQMHAQSNLLLKQASSMHVEETNMSGSKTRESDEMSRMMERNFQNEESSVKGQENTQMVINREPIRQQVSNLPSPNQNQTETTSQSNHPKHQRPARTSISIQELLNDSIE</sequence>
<keyword evidence="3" id="KW-1185">Reference proteome</keyword>
<feature type="compositionally biased region" description="Low complexity" evidence="1">
    <location>
        <begin position="263"/>
        <end position="275"/>
    </location>
</feature>
<gene>
    <name evidence="2" type="ORF">FDP41_000004</name>
</gene>
<comment type="caution">
    <text evidence="2">The sequence shown here is derived from an EMBL/GenBank/DDBJ whole genome shotgun (WGS) entry which is preliminary data.</text>
</comment>
<dbReference type="GeneID" id="68107222"/>
<name>A0A6A5CI28_NAEFO</name>
<dbReference type="OrthoDB" id="10675967at2759"/>
<evidence type="ECO:0000313" key="2">
    <source>
        <dbReference type="EMBL" id="KAF0984965.1"/>
    </source>
</evidence>
<accession>A0A6A5CI28</accession>
<reference evidence="2 3" key="1">
    <citation type="journal article" date="2019" name="Sci. Rep.">
        <title>Nanopore sequencing improves the draft genome of the human pathogenic amoeba Naegleria fowleri.</title>
        <authorList>
            <person name="Liechti N."/>
            <person name="Schurch N."/>
            <person name="Bruggmann R."/>
            <person name="Wittwer M."/>
        </authorList>
    </citation>
    <scope>NUCLEOTIDE SEQUENCE [LARGE SCALE GENOMIC DNA]</scope>
    <source>
        <strain evidence="2 3">ATCC 30894</strain>
    </source>
</reference>